<dbReference type="RefSeq" id="WP_413269335.1">
    <property type="nucleotide sequence ID" value="NZ_JBHFNQ010000041.1"/>
</dbReference>
<reference evidence="1 2" key="1">
    <citation type="submission" date="2024-09" db="EMBL/GenBank/DDBJ databases">
        <title>Floridaenema gen nov. (Aerosakkonemataceae, Aerosakkonematales ord. nov., Cyanobacteria) from benthic tropical and subtropical fresh waters, with the description of four new species.</title>
        <authorList>
            <person name="Moretto J.A."/>
            <person name="Berthold D.E."/>
            <person name="Lefler F.W."/>
            <person name="Huang I.-S."/>
            <person name="Laughinghouse H. IV."/>
        </authorList>
    </citation>
    <scope>NUCLEOTIDE SEQUENCE [LARGE SCALE GENOMIC DNA]</scope>
    <source>
        <strain evidence="1 2">BLCC-F46</strain>
    </source>
</reference>
<evidence type="ECO:0000313" key="2">
    <source>
        <dbReference type="Proteomes" id="UP001576774"/>
    </source>
</evidence>
<comment type="caution">
    <text evidence="1">The sequence shown here is derived from an EMBL/GenBank/DDBJ whole genome shotgun (WGS) entry which is preliminary data.</text>
</comment>
<organism evidence="1 2">
    <name type="scientific">Floridaenema aerugineum BLCC-F46</name>
    <dbReference type="NCBI Taxonomy" id="3153654"/>
    <lineage>
        <taxon>Bacteria</taxon>
        <taxon>Bacillati</taxon>
        <taxon>Cyanobacteriota</taxon>
        <taxon>Cyanophyceae</taxon>
        <taxon>Oscillatoriophycideae</taxon>
        <taxon>Aerosakkonematales</taxon>
        <taxon>Aerosakkonemataceae</taxon>
        <taxon>Floridanema</taxon>
        <taxon>Floridanema aerugineum</taxon>
    </lineage>
</organism>
<sequence length="186" mass="22160">MAIQATAAASTATDYAGTYLGDNKQLTFFAQNQHLILEYQDTQIILERRYGDSFYVNHPDFALFLLTFKRSDNQVVEVFYGEQWYVSDRYTKTKTFNYPPEWLAYTGHYRSHNPWYSNFWIILRQYKLWIIYPVWGDGEVLVPQRNGVFRIGEDERTPERIKFDSIIDERALRAHISGCDYYRTFL</sequence>
<gene>
    <name evidence="1" type="ORF">ACE1CC_04825</name>
</gene>
<dbReference type="EMBL" id="JBHFNQ010000041">
    <property type="protein sequence ID" value="MFB2876195.1"/>
    <property type="molecule type" value="Genomic_DNA"/>
</dbReference>
<protein>
    <submittedName>
        <fullName evidence="1">Uncharacterized protein</fullName>
    </submittedName>
</protein>
<keyword evidence="2" id="KW-1185">Reference proteome</keyword>
<dbReference type="Proteomes" id="UP001576774">
    <property type="component" value="Unassembled WGS sequence"/>
</dbReference>
<proteinExistence type="predicted"/>
<name>A0ABV4X0A3_9CYAN</name>
<accession>A0ABV4X0A3</accession>
<evidence type="ECO:0000313" key="1">
    <source>
        <dbReference type="EMBL" id="MFB2876195.1"/>
    </source>
</evidence>